<evidence type="ECO:0000256" key="1">
    <source>
        <dbReference type="SAM" id="MobiDB-lite"/>
    </source>
</evidence>
<dbReference type="EMBL" id="JASCIQ010000019">
    <property type="protein sequence ID" value="MDI3405916.1"/>
    <property type="molecule type" value="Genomic_DNA"/>
</dbReference>
<comment type="caution">
    <text evidence="2">The sequence shown here is derived from an EMBL/GenBank/DDBJ whole genome shotgun (WGS) entry which is preliminary data.</text>
</comment>
<gene>
    <name evidence="2" type="ORF">QIS96_19090</name>
</gene>
<proteinExistence type="predicted"/>
<organism evidence="2 3">
    <name type="scientific">Streptomyces cavernicola</name>
    <dbReference type="NCBI Taxonomy" id="3043613"/>
    <lineage>
        <taxon>Bacteria</taxon>
        <taxon>Bacillati</taxon>
        <taxon>Actinomycetota</taxon>
        <taxon>Actinomycetes</taxon>
        <taxon>Kitasatosporales</taxon>
        <taxon>Streptomycetaceae</taxon>
        <taxon>Streptomyces</taxon>
    </lineage>
</organism>
<reference evidence="2 3" key="1">
    <citation type="submission" date="2023-05" db="EMBL/GenBank/DDBJ databases">
        <title>Draft genome sequence of Streptomyces sp. B-S-A6 isolated from a cave soil in Thailand.</title>
        <authorList>
            <person name="Chamroensaksri N."/>
            <person name="Muangham S."/>
        </authorList>
    </citation>
    <scope>NUCLEOTIDE SEQUENCE [LARGE SCALE GENOMIC DNA]</scope>
    <source>
        <strain evidence="2 3">B-S-A6</strain>
    </source>
</reference>
<name>A0ABT6SCJ3_9ACTN</name>
<feature type="region of interest" description="Disordered" evidence="1">
    <location>
        <begin position="86"/>
        <end position="138"/>
    </location>
</feature>
<feature type="compositionally biased region" description="Basic and acidic residues" evidence="1">
    <location>
        <begin position="117"/>
        <end position="129"/>
    </location>
</feature>
<accession>A0ABT6SCJ3</accession>
<evidence type="ECO:0000313" key="2">
    <source>
        <dbReference type="EMBL" id="MDI3405916.1"/>
    </source>
</evidence>
<keyword evidence="3" id="KW-1185">Reference proteome</keyword>
<dbReference type="RefSeq" id="WP_282543854.1">
    <property type="nucleotide sequence ID" value="NZ_JASCIQ010000019.1"/>
</dbReference>
<dbReference type="Proteomes" id="UP001223978">
    <property type="component" value="Unassembled WGS sequence"/>
</dbReference>
<protein>
    <submittedName>
        <fullName evidence="2">Uncharacterized protein</fullName>
    </submittedName>
</protein>
<sequence>MGLAAGAYHETEQYVDGTFKIGANALMGNPHATEEEVTAQSWDEVWGNHAFADPDYSRESLEEAKANMKQGWQDVGRDMATSDVGLGAQMRDSTLRDAGISEEQYERSLDEQFGPSPEERAKAAERQAMEDGQQGAQG</sequence>
<evidence type="ECO:0000313" key="3">
    <source>
        <dbReference type="Proteomes" id="UP001223978"/>
    </source>
</evidence>